<evidence type="ECO:0000313" key="15">
    <source>
        <dbReference type="EMBL" id="NVD26945.1"/>
    </source>
</evidence>
<evidence type="ECO:0000256" key="1">
    <source>
        <dbReference type="ARBA" id="ARBA00005051"/>
    </source>
</evidence>
<evidence type="ECO:0000256" key="9">
    <source>
        <dbReference type="ARBA" id="ARBA00022909"/>
    </source>
</evidence>
<keyword evidence="6" id="KW-0547">Nucleotide-binding</keyword>
<evidence type="ECO:0000256" key="10">
    <source>
        <dbReference type="ARBA" id="ARBA00029409"/>
    </source>
</evidence>
<comment type="function">
    <text evidence="10">Catalyzes the transfer of pyrophosphate from adenosine triphosphate (ATP) to 6-hydroxymethyl-7,8-dihydropterin, an enzymatic step in folate biosynthesis pathway.</text>
</comment>
<evidence type="ECO:0000256" key="5">
    <source>
        <dbReference type="ARBA" id="ARBA00022679"/>
    </source>
</evidence>
<dbReference type="NCBIfam" id="TIGR01498">
    <property type="entry name" value="folK"/>
    <property type="match status" value="1"/>
</dbReference>
<dbReference type="PANTHER" id="PTHR43071">
    <property type="entry name" value="2-AMINO-4-HYDROXY-6-HYDROXYMETHYLDIHYDROPTERIDINE PYROPHOSPHOKINASE"/>
    <property type="match status" value="1"/>
</dbReference>
<evidence type="ECO:0000256" key="2">
    <source>
        <dbReference type="ARBA" id="ARBA00005810"/>
    </source>
</evidence>
<comment type="pathway">
    <text evidence="1">Cofactor biosynthesis; tetrahydrofolate biosynthesis; 2-amino-4-hydroxy-6-hydroxymethyl-7,8-dihydropteridine diphosphate from 7,8-dihydroneopterin triphosphate: step 4/4.</text>
</comment>
<dbReference type="EMBL" id="JABWMH010000001">
    <property type="protein sequence ID" value="NVD26945.1"/>
    <property type="molecule type" value="Genomic_DNA"/>
</dbReference>
<sequence>MLYLIALGSNQRHQRLGLPRDILAAALQRLTVQGLTISATSAVIGSRPVGPSQRSYANAVAIVETAQEPAALLATLKQTEAEFGRRRGQAWSRRVLDLDILLWSGGAFASSDPALTIPHPLMRERGFVLGPATEIAGDWRDPLTSRTITQLHARNRRPKKRPEKAPKRLDHETKHP</sequence>
<proteinExistence type="inferred from homology"/>
<keyword evidence="5 15" id="KW-0808">Transferase</keyword>
<comment type="similarity">
    <text evidence="2">Belongs to the HPPK family.</text>
</comment>
<evidence type="ECO:0000256" key="12">
    <source>
        <dbReference type="ARBA" id="ARBA00033413"/>
    </source>
</evidence>
<name>A0ABX2MZR7_9SPHN</name>
<reference evidence="15 16" key="1">
    <citation type="submission" date="2020-06" db="EMBL/GenBank/DDBJ databases">
        <authorList>
            <person name="Kim S.-J."/>
            <person name="Park S.-J."/>
        </authorList>
    </citation>
    <scope>NUCLEOTIDE SEQUENCE [LARGE SCALE GENOMIC DNA]</scope>
    <source>
        <strain evidence="15 16">SW-151</strain>
    </source>
</reference>
<keyword evidence="9" id="KW-0289">Folate biosynthesis</keyword>
<evidence type="ECO:0000256" key="6">
    <source>
        <dbReference type="ARBA" id="ARBA00022741"/>
    </source>
</evidence>
<evidence type="ECO:0000256" key="4">
    <source>
        <dbReference type="ARBA" id="ARBA00016218"/>
    </source>
</evidence>
<evidence type="ECO:0000256" key="7">
    <source>
        <dbReference type="ARBA" id="ARBA00022777"/>
    </source>
</evidence>
<dbReference type="RefSeq" id="WP_176278754.1">
    <property type="nucleotide sequence ID" value="NZ_JABWMH010000001.1"/>
</dbReference>
<organism evidence="15 16">
    <name type="scientific">Parasphingorhabdus flavimaris</name>
    <dbReference type="NCBI Taxonomy" id="266812"/>
    <lineage>
        <taxon>Bacteria</taxon>
        <taxon>Pseudomonadati</taxon>
        <taxon>Pseudomonadota</taxon>
        <taxon>Alphaproteobacteria</taxon>
        <taxon>Sphingomonadales</taxon>
        <taxon>Sphingomonadaceae</taxon>
        <taxon>Parasphingorhabdus</taxon>
    </lineage>
</organism>
<evidence type="ECO:0000256" key="3">
    <source>
        <dbReference type="ARBA" id="ARBA00013253"/>
    </source>
</evidence>
<dbReference type="SUPFAM" id="SSF55083">
    <property type="entry name" value="6-hydroxymethyl-7,8-dihydropterin pyrophosphokinase, HPPK"/>
    <property type="match status" value="1"/>
</dbReference>
<gene>
    <name evidence="15" type="primary">folK</name>
    <name evidence="15" type="ORF">HUO14_03365</name>
</gene>
<evidence type="ECO:0000256" key="8">
    <source>
        <dbReference type="ARBA" id="ARBA00022840"/>
    </source>
</evidence>
<dbReference type="InterPro" id="IPR000550">
    <property type="entry name" value="Hppk"/>
</dbReference>
<feature type="domain" description="7,8-dihydro-6-hydroxymethylpterin-pyrophosphokinase" evidence="14">
    <location>
        <begin position="5"/>
        <end position="136"/>
    </location>
</feature>
<dbReference type="CDD" id="cd00483">
    <property type="entry name" value="HPPK"/>
    <property type="match status" value="1"/>
</dbReference>
<dbReference type="InterPro" id="IPR035907">
    <property type="entry name" value="Hppk_sf"/>
</dbReference>
<dbReference type="Proteomes" id="UP000652427">
    <property type="component" value="Unassembled WGS sequence"/>
</dbReference>
<keyword evidence="8" id="KW-0067">ATP-binding</keyword>
<protein>
    <recommendedName>
        <fullName evidence="4">2-amino-4-hydroxy-6-hydroxymethyldihydropteridine pyrophosphokinase</fullName>
        <ecNumber evidence="3">2.7.6.3</ecNumber>
    </recommendedName>
    <alternativeName>
        <fullName evidence="11">6-hydroxymethyl-7,8-dihydropterin pyrophosphokinase</fullName>
    </alternativeName>
    <alternativeName>
        <fullName evidence="12">7,8-dihydro-6-hydroxymethylpterin-pyrophosphokinase</fullName>
    </alternativeName>
</protein>
<feature type="compositionally biased region" description="Basic and acidic residues" evidence="13">
    <location>
        <begin position="163"/>
        <end position="176"/>
    </location>
</feature>
<dbReference type="PANTHER" id="PTHR43071:SF1">
    <property type="entry name" value="2-AMINO-4-HYDROXY-6-HYDROXYMETHYLDIHYDROPTERIDINE PYROPHOSPHOKINASE"/>
    <property type="match status" value="1"/>
</dbReference>
<feature type="compositionally biased region" description="Basic residues" evidence="13">
    <location>
        <begin position="153"/>
        <end position="162"/>
    </location>
</feature>
<dbReference type="Pfam" id="PF01288">
    <property type="entry name" value="HPPK"/>
    <property type="match status" value="1"/>
</dbReference>
<evidence type="ECO:0000256" key="11">
    <source>
        <dbReference type="ARBA" id="ARBA00029766"/>
    </source>
</evidence>
<dbReference type="GO" id="GO:0003848">
    <property type="term" value="F:2-amino-4-hydroxy-6-hydroxymethyldihydropteridine diphosphokinase activity"/>
    <property type="evidence" value="ECO:0007669"/>
    <property type="project" value="UniProtKB-EC"/>
</dbReference>
<evidence type="ECO:0000259" key="14">
    <source>
        <dbReference type="Pfam" id="PF01288"/>
    </source>
</evidence>
<evidence type="ECO:0000313" key="16">
    <source>
        <dbReference type="Proteomes" id="UP000652427"/>
    </source>
</evidence>
<keyword evidence="16" id="KW-1185">Reference proteome</keyword>
<accession>A0ABX2MZR7</accession>
<comment type="caution">
    <text evidence="15">The sequence shown here is derived from an EMBL/GenBank/DDBJ whole genome shotgun (WGS) entry which is preliminary data.</text>
</comment>
<dbReference type="EC" id="2.7.6.3" evidence="3"/>
<evidence type="ECO:0000256" key="13">
    <source>
        <dbReference type="SAM" id="MobiDB-lite"/>
    </source>
</evidence>
<feature type="region of interest" description="Disordered" evidence="13">
    <location>
        <begin position="140"/>
        <end position="176"/>
    </location>
</feature>
<dbReference type="Gene3D" id="3.30.70.560">
    <property type="entry name" value="7,8-Dihydro-6-hydroxymethylpterin-pyrophosphokinase HPPK"/>
    <property type="match status" value="1"/>
</dbReference>
<keyword evidence="7" id="KW-0418">Kinase</keyword>